<evidence type="ECO:0000256" key="1">
    <source>
        <dbReference type="ARBA" id="ARBA00004123"/>
    </source>
</evidence>
<proteinExistence type="predicted"/>
<name>A0A8J9Z3Z6_BRALA</name>
<gene>
    <name evidence="7" type="primary">PNRC2</name>
    <name evidence="7" type="ORF">BLAG_LOCUS8666</name>
</gene>
<keyword evidence="5" id="KW-0539">Nucleus</keyword>
<dbReference type="Proteomes" id="UP000838412">
    <property type="component" value="Chromosome 15"/>
</dbReference>
<evidence type="ECO:0000256" key="5">
    <source>
        <dbReference type="ARBA" id="ARBA00023242"/>
    </source>
</evidence>
<evidence type="ECO:0000256" key="6">
    <source>
        <dbReference type="SAM" id="MobiDB-lite"/>
    </source>
</evidence>
<dbReference type="InterPro" id="IPR026780">
    <property type="entry name" value="PNRC1/2"/>
</dbReference>
<evidence type="ECO:0000256" key="3">
    <source>
        <dbReference type="ARBA" id="ARBA00023159"/>
    </source>
</evidence>
<dbReference type="Pfam" id="PF15365">
    <property type="entry name" value="PNRC"/>
    <property type="match status" value="1"/>
</dbReference>
<comment type="subcellular location">
    <subcellularLocation>
        <location evidence="1">Nucleus</location>
    </subcellularLocation>
</comment>
<accession>A0A8J9Z3Z6</accession>
<evidence type="ECO:0000256" key="4">
    <source>
        <dbReference type="ARBA" id="ARBA00023163"/>
    </source>
</evidence>
<protein>
    <submittedName>
        <fullName evidence="7">PNRC2 protein</fullName>
    </submittedName>
</protein>
<sequence>MCLHGTSLVAGSMTADNAYHSPRGVSKHRSREKNNRSPRKNSGSGRRSGPEQDRVSPRHFCHNNNQGVERASNNTSPSVQKPQLTKSDKQSIQSSRSASPSDDDAYAGAKFSEPPNPADLPRPPVSWVSFKSPVLPKAPDCSRMTNELKTMLKVFA</sequence>
<feature type="compositionally biased region" description="Low complexity" evidence="6">
    <location>
        <begin position="90"/>
        <end position="100"/>
    </location>
</feature>
<feature type="compositionally biased region" description="Polar residues" evidence="6">
    <location>
        <begin position="62"/>
        <end position="85"/>
    </location>
</feature>
<keyword evidence="4" id="KW-0804">Transcription</keyword>
<dbReference type="OrthoDB" id="6358215at2759"/>
<keyword evidence="2" id="KW-0805">Transcription regulation</keyword>
<feature type="compositionally biased region" description="Basic residues" evidence="6">
    <location>
        <begin position="25"/>
        <end position="39"/>
    </location>
</feature>
<dbReference type="PANTHER" id="PTHR15405">
    <property type="entry name" value="PROLINE-RICH NUCLEAR RECEPTOR COACTIVATOR"/>
    <property type="match status" value="1"/>
</dbReference>
<organism evidence="7 8">
    <name type="scientific">Branchiostoma lanceolatum</name>
    <name type="common">Common lancelet</name>
    <name type="synonym">Amphioxus lanceolatum</name>
    <dbReference type="NCBI Taxonomy" id="7740"/>
    <lineage>
        <taxon>Eukaryota</taxon>
        <taxon>Metazoa</taxon>
        <taxon>Chordata</taxon>
        <taxon>Cephalochordata</taxon>
        <taxon>Leptocardii</taxon>
        <taxon>Amphioxiformes</taxon>
        <taxon>Branchiostomatidae</taxon>
        <taxon>Branchiostoma</taxon>
    </lineage>
</organism>
<reference evidence="7" key="1">
    <citation type="submission" date="2022-01" db="EMBL/GenBank/DDBJ databases">
        <authorList>
            <person name="Braso-Vives M."/>
        </authorList>
    </citation>
    <scope>NUCLEOTIDE SEQUENCE</scope>
</reference>
<dbReference type="EMBL" id="OV696700">
    <property type="protein sequence ID" value="CAH1246747.1"/>
    <property type="molecule type" value="Genomic_DNA"/>
</dbReference>
<dbReference type="InterPro" id="IPR028322">
    <property type="entry name" value="PNRC-like_rgn"/>
</dbReference>
<keyword evidence="3" id="KW-0010">Activator</keyword>
<evidence type="ECO:0000313" key="8">
    <source>
        <dbReference type="Proteomes" id="UP000838412"/>
    </source>
</evidence>
<keyword evidence="8" id="KW-1185">Reference proteome</keyword>
<evidence type="ECO:0000256" key="2">
    <source>
        <dbReference type="ARBA" id="ARBA00023015"/>
    </source>
</evidence>
<dbReference type="AlphaFoldDB" id="A0A8J9Z3Z6"/>
<dbReference type="GO" id="GO:0016071">
    <property type="term" value="P:mRNA metabolic process"/>
    <property type="evidence" value="ECO:0007669"/>
    <property type="project" value="UniProtKB-ARBA"/>
</dbReference>
<feature type="compositionally biased region" description="Pro residues" evidence="6">
    <location>
        <begin position="114"/>
        <end position="124"/>
    </location>
</feature>
<feature type="region of interest" description="Disordered" evidence="6">
    <location>
        <begin position="14"/>
        <end position="126"/>
    </location>
</feature>
<evidence type="ECO:0000313" key="7">
    <source>
        <dbReference type="EMBL" id="CAH1246747.1"/>
    </source>
</evidence>
<dbReference type="GO" id="GO:0005634">
    <property type="term" value="C:nucleus"/>
    <property type="evidence" value="ECO:0007669"/>
    <property type="project" value="UniProtKB-SubCell"/>
</dbReference>